<feature type="domain" description="CAAX prenyl protease 2/Lysostaphin resistance protein A-like" evidence="2">
    <location>
        <begin position="114"/>
        <end position="206"/>
    </location>
</feature>
<protein>
    <recommendedName>
        <fullName evidence="2">CAAX prenyl protease 2/Lysostaphin resistance protein A-like domain-containing protein</fullName>
    </recommendedName>
</protein>
<dbReference type="GO" id="GO:0080120">
    <property type="term" value="P:CAAX-box protein maturation"/>
    <property type="evidence" value="ECO:0007669"/>
    <property type="project" value="UniProtKB-ARBA"/>
</dbReference>
<feature type="transmembrane region" description="Helical" evidence="1">
    <location>
        <begin position="40"/>
        <end position="59"/>
    </location>
</feature>
<evidence type="ECO:0000313" key="5">
    <source>
        <dbReference type="Proteomes" id="UP000036851"/>
    </source>
</evidence>
<dbReference type="AlphaFoldDB" id="A0A0L7TF91"/>
<dbReference type="PANTHER" id="PTHR36435:SF1">
    <property type="entry name" value="CAAX AMINO TERMINAL PROTEASE FAMILY PROTEIN"/>
    <property type="match status" value="1"/>
</dbReference>
<accession>A0A0L7TF91</accession>
<keyword evidence="1" id="KW-1133">Transmembrane helix</keyword>
<dbReference type="RefSeq" id="WP_052899580.1">
    <property type="nucleotide sequence ID" value="NZ_JRXE01000015.1"/>
</dbReference>
<keyword evidence="6" id="KW-1185">Reference proteome</keyword>
<feature type="transmembrane region" description="Helical" evidence="1">
    <location>
        <begin position="110"/>
        <end position="128"/>
    </location>
</feature>
<proteinExistence type="predicted"/>
<feature type="transmembrane region" description="Helical" evidence="1">
    <location>
        <begin position="193"/>
        <end position="216"/>
    </location>
</feature>
<organism evidence="4 5">
    <name type="scientific">Winslowiella iniecta</name>
    <dbReference type="NCBI Taxonomy" id="1560201"/>
    <lineage>
        <taxon>Bacteria</taxon>
        <taxon>Pseudomonadati</taxon>
        <taxon>Pseudomonadota</taxon>
        <taxon>Gammaproteobacteria</taxon>
        <taxon>Enterobacterales</taxon>
        <taxon>Erwiniaceae</taxon>
        <taxon>Winslowiella</taxon>
    </lineage>
</organism>
<dbReference type="EMBL" id="JRXF01000010">
    <property type="protein sequence ID" value="KOC93911.1"/>
    <property type="molecule type" value="Genomic_DNA"/>
</dbReference>
<dbReference type="InterPro" id="IPR003675">
    <property type="entry name" value="Rce1/LyrA-like_dom"/>
</dbReference>
<feature type="transmembrane region" description="Helical" evidence="1">
    <location>
        <begin position="140"/>
        <end position="162"/>
    </location>
</feature>
<dbReference type="Proteomes" id="UP000037088">
    <property type="component" value="Unassembled WGS sequence"/>
</dbReference>
<dbReference type="PATRIC" id="fig|1560201.3.peg.2522"/>
<dbReference type="GO" id="GO:0004175">
    <property type="term" value="F:endopeptidase activity"/>
    <property type="evidence" value="ECO:0007669"/>
    <property type="project" value="UniProtKB-ARBA"/>
</dbReference>
<dbReference type="EMBL" id="JRXE01000015">
    <property type="protein sequence ID" value="KOC89537.1"/>
    <property type="molecule type" value="Genomic_DNA"/>
</dbReference>
<dbReference type="PANTHER" id="PTHR36435">
    <property type="entry name" value="SLR1288 PROTEIN"/>
    <property type="match status" value="1"/>
</dbReference>
<dbReference type="Pfam" id="PF02517">
    <property type="entry name" value="Rce1-like"/>
    <property type="match status" value="1"/>
</dbReference>
<dbReference type="Proteomes" id="UP000036851">
    <property type="component" value="Unassembled WGS sequence"/>
</dbReference>
<name>A0A0L7TF91_9GAMM</name>
<evidence type="ECO:0000313" key="6">
    <source>
        <dbReference type="Proteomes" id="UP000037088"/>
    </source>
</evidence>
<keyword evidence="1" id="KW-0812">Transmembrane</keyword>
<feature type="transmembrane region" description="Helical" evidence="1">
    <location>
        <begin position="168"/>
        <end position="186"/>
    </location>
</feature>
<gene>
    <name evidence="3" type="ORF">NG42_11855</name>
    <name evidence="4" type="ORF">NG43_08095</name>
</gene>
<dbReference type="OrthoDB" id="158986at2"/>
<keyword evidence="1" id="KW-0472">Membrane</keyword>
<evidence type="ECO:0000313" key="4">
    <source>
        <dbReference type="EMBL" id="KOC93911.1"/>
    </source>
</evidence>
<feature type="transmembrane region" description="Helical" evidence="1">
    <location>
        <begin position="12"/>
        <end position="34"/>
    </location>
</feature>
<evidence type="ECO:0000259" key="2">
    <source>
        <dbReference type="Pfam" id="PF02517"/>
    </source>
</evidence>
<evidence type="ECO:0000256" key="1">
    <source>
        <dbReference type="SAM" id="Phobius"/>
    </source>
</evidence>
<evidence type="ECO:0000313" key="3">
    <source>
        <dbReference type="EMBL" id="KOC89537.1"/>
    </source>
</evidence>
<feature type="transmembrane region" description="Helical" evidence="1">
    <location>
        <begin position="80"/>
        <end position="98"/>
    </location>
</feature>
<sequence length="221" mass="25244">MNTNTGRVTLTLFYGGMFVVWYLITLVITLLPNFSQLRSSGLLVPVICLFETAVLWPLYHFYCTRRHDIPFGQLRRNLTLCFIAALILLMLVQIWVLQPEAWLEQQSQQSRPMVLILLFSAVILAPIFEEILFRGFLLQGMLLWLPKSPLACMILTSILFALLHTQYVHLQTMIMLMLFSLLLCYARLKSGSLILPIFLHMLNNLVALLPALYATVLAGNS</sequence>
<dbReference type="STRING" id="1560201.NG42_11855"/>
<reference evidence="5 6" key="1">
    <citation type="journal article" date="2015" name="Int. J. Syst. Evol. Microbiol.">
        <title>Erwinia iniecta sp. nov., isolated from Russian wheat aphids (Diuraphis noxia).</title>
        <authorList>
            <person name="Campillo T."/>
            <person name="Luna E."/>
            <person name="Portier P."/>
            <person name="Fischer-Le Saux M."/>
            <person name="Lapitan N."/>
            <person name="Tisserat N.A."/>
            <person name="Leach J.E."/>
        </authorList>
    </citation>
    <scope>NUCLEOTIDE SEQUENCE [LARGE SCALE GENOMIC DNA]</scope>
    <source>
        <strain evidence="3 6">B120</strain>
        <strain evidence="4 5">B149</strain>
    </source>
</reference>
<comment type="caution">
    <text evidence="4">The sequence shown here is derived from an EMBL/GenBank/DDBJ whole genome shotgun (WGS) entry which is preliminary data.</text>
</comment>
<dbReference type="InterPro" id="IPR052710">
    <property type="entry name" value="CAAX_protease"/>
</dbReference>